<dbReference type="STRING" id="1210090.GCA_001613185_02452"/>
<dbReference type="Pfam" id="PF19730">
    <property type="entry name" value="DUF6221"/>
    <property type="match status" value="1"/>
</dbReference>
<evidence type="ECO:0000313" key="2">
    <source>
        <dbReference type="EMBL" id="RBO82085.1"/>
    </source>
</evidence>
<protein>
    <submittedName>
        <fullName evidence="2">Uncharacterized protein</fullName>
    </submittedName>
</protein>
<dbReference type="Proteomes" id="UP000252586">
    <property type="component" value="Unassembled WGS sequence"/>
</dbReference>
<feature type="region of interest" description="Disordered" evidence="1">
    <location>
        <begin position="32"/>
        <end position="60"/>
    </location>
</feature>
<dbReference type="RefSeq" id="WP_067507992.1">
    <property type="nucleotide sequence ID" value="NZ_QNRE01000025.1"/>
</dbReference>
<proteinExistence type="predicted"/>
<dbReference type="OrthoDB" id="4290974at2"/>
<comment type="caution">
    <text evidence="2">The sequence shown here is derived from an EMBL/GenBank/DDBJ whole genome shotgun (WGS) entry which is preliminary data.</text>
</comment>
<keyword evidence="3" id="KW-1185">Reference proteome</keyword>
<evidence type="ECO:0000256" key="1">
    <source>
        <dbReference type="SAM" id="MobiDB-lite"/>
    </source>
</evidence>
<gene>
    <name evidence="2" type="ORF">DFR74_12540</name>
</gene>
<organism evidence="2 3">
    <name type="scientific">Nocardia puris</name>
    <dbReference type="NCBI Taxonomy" id="208602"/>
    <lineage>
        <taxon>Bacteria</taxon>
        <taxon>Bacillati</taxon>
        <taxon>Actinomycetota</taxon>
        <taxon>Actinomycetes</taxon>
        <taxon>Mycobacteriales</taxon>
        <taxon>Nocardiaceae</taxon>
        <taxon>Nocardia</taxon>
    </lineage>
</organism>
<dbReference type="AlphaFoldDB" id="A0A366CWU2"/>
<dbReference type="EMBL" id="QNRE01000025">
    <property type="protein sequence ID" value="RBO82085.1"/>
    <property type="molecule type" value="Genomic_DNA"/>
</dbReference>
<name>A0A366CWU2_9NOCA</name>
<reference evidence="2 3" key="1">
    <citation type="submission" date="2018-06" db="EMBL/GenBank/DDBJ databases">
        <title>Genomic Encyclopedia of Type Strains, Phase IV (KMG-IV): sequencing the most valuable type-strain genomes for metagenomic binning, comparative biology and taxonomic classification.</title>
        <authorList>
            <person name="Goeker M."/>
        </authorList>
    </citation>
    <scope>NUCLEOTIDE SEQUENCE [LARGE SCALE GENOMIC DNA]</scope>
    <source>
        <strain evidence="2 3">DSM 44599</strain>
    </source>
</reference>
<accession>A0A366CWU2</accession>
<sequence>MTAIEEFIRARLDEDEQIARAAAERRGQWWTAVDPFSGDDPDRVEGSGSSAVAYDSAAEPARHIARHDPARVLRQAPVLRAVVELIEGMVSATKQIEAEDAVLYPLAAIWDQHPDYLEEWKP</sequence>
<evidence type="ECO:0000313" key="3">
    <source>
        <dbReference type="Proteomes" id="UP000252586"/>
    </source>
</evidence>
<dbReference type="InterPro" id="IPR046193">
    <property type="entry name" value="DUF6221"/>
</dbReference>